<dbReference type="RefSeq" id="WP_378417967.1">
    <property type="nucleotide sequence ID" value="NZ_JBHSFO010000008.1"/>
</dbReference>
<feature type="transmembrane region" description="Helical" evidence="2">
    <location>
        <begin position="15"/>
        <end position="35"/>
    </location>
</feature>
<proteinExistence type="predicted"/>
<keyword evidence="2" id="KW-0812">Transmembrane</keyword>
<evidence type="ECO:0000313" key="4">
    <source>
        <dbReference type="EMBL" id="MFC4604837.1"/>
    </source>
</evidence>
<reference evidence="5" key="1">
    <citation type="journal article" date="2019" name="Int. J. Syst. Evol. Microbiol.">
        <title>The Global Catalogue of Microorganisms (GCM) 10K type strain sequencing project: providing services to taxonomists for standard genome sequencing and annotation.</title>
        <authorList>
            <consortium name="The Broad Institute Genomics Platform"/>
            <consortium name="The Broad Institute Genome Sequencing Center for Infectious Disease"/>
            <person name="Wu L."/>
            <person name="Ma J."/>
        </authorList>
    </citation>
    <scope>NUCLEOTIDE SEQUENCE [LARGE SCALE GENOMIC DNA]</scope>
    <source>
        <strain evidence="5">CCUG 54520</strain>
    </source>
</reference>
<dbReference type="EMBL" id="JBHSFO010000008">
    <property type="protein sequence ID" value="MFC4604837.1"/>
    <property type="molecule type" value="Genomic_DNA"/>
</dbReference>
<feature type="region of interest" description="Disordered" evidence="1">
    <location>
        <begin position="39"/>
        <end position="81"/>
    </location>
</feature>
<dbReference type="Proteomes" id="UP001595914">
    <property type="component" value="Unassembled WGS sequence"/>
</dbReference>
<organism evidence="4 5">
    <name type="scientific">Rhodococcus kronopolitis</name>
    <dbReference type="NCBI Taxonomy" id="1460226"/>
    <lineage>
        <taxon>Bacteria</taxon>
        <taxon>Bacillati</taxon>
        <taxon>Actinomycetota</taxon>
        <taxon>Actinomycetes</taxon>
        <taxon>Mycobacteriales</taxon>
        <taxon>Nocardiaceae</taxon>
        <taxon>Rhodococcus</taxon>
    </lineage>
</organism>
<evidence type="ECO:0000259" key="3">
    <source>
        <dbReference type="Pfam" id="PF13399"/>
    </source>
</evidence>
<dbReference type="InterPro" id="IPR027381">
    <property type="entry name" value="LytR/CpsA/Psr_C"/>
</dbReference>
<accession>A0ABV9FW92</accession>
<comment type="caution">
    <text evidence="4">The sequence shown here is derived from an EMBL/GenBank/DDBJ whole genome shotgun (WGS) entry which is preliminary data.</text>
</comment>
<sequence length="185" mass="18304">MSTPNPEPSGPPLRALAMVLIALAIAFAGIGAMTLSGSDTETQAPTVVPSVAPVKGSANTPAGSARPTTPPPSTVSAAPTTSAAPASVAEVDRSAVPVRVFNNSVVSGLAAETAETLESEGWTVSETGNYADGTIAKTTVYYRPSSASEKQAATEIAAAIGAPAEPRFAGIAGSSPGVIVIVTEK</sequence>
<keyword evidence="2" id="KW-1133">Transmembrane helix</keyword>
<keyword evidence="2" id="KW-0472">Membrane</keyword>
<dbReference type="Gene3D" id="3.30.70.2390">
    <property type="match status" value="1"/>
</dbReference>
<evidence type="ECO:0000313" key="5">
    <source>
        <dbReference type="Proteomes" id="UP001595914"/>
    </source>
</evidence>
<gene>
    <name evidence="4" type="ORF">ACFO6S_14160</name>
</gene>
<evidence type="ECO:0000256" key="2">
    <source>
        <dbReference type="SAM" id="Phobius"/>
    </source>
</evidence>
<protein>
    <submittedName>
        <fullName evidence="4">LytR C-terminal domain-containing protein</fullName>
    </submittedName>
</protein>
<keyword evidence="5" id="KW-1185">Reference proteome</keyword>
<dbReference type="Pfam" id="PF13399">
    <property type="entry name" value="LytR_C"/>
    <property type="match status" value="1"/>
</dbReference>
<name>A0ABV9FW92_9NOCA</name>
<evidence type="ECO:0000256" key="1">
    <source>
        <dbReference type="SAM" id="MobiDB-lite"/>
    </source>
</evidence>
<feature type="domain" description="LytR/CpsA/Psr regulator C-terminal" evidence="3">
    <location>
        <begin position="96"/>
        <end position="183"/>
    </location>
</feature>